<feature type="domain" description="DNA mismatch repair proteins mutS family" evidence="7">
    <location>
        <begin position="951"/>
        <end position="967"/>
    </location>
</feature>
<evidence type="ECO:0000313" key="9">
    <source>
        <dbReference type="Proteomes" id="UP000321393"/>
    </source>
</evidence>
<protein>
    <submittedName>
        <fullName evidence="8">DNA mismatch repair protein MSH7</fullName>
    </submittedName>
</protein>
<dbReference type="Gene3D" id="1.10.1420.10">
    <property type="match status" value="1"/>
</dbReference>
<dbReference type="SMART" id="SM00534">
    <property type="entry name" value="MUTSac"/>
    <property type="match status" value="1"/>
</dbReference>
<feature type="region of interest" description="Disordered" evidence="6">
    <location>
        <begin position="100"/>
        <end position="131"/>
    </location>
</feature>
<dbReference type="SMART" id="SM00533">
    <property type="entry name" value="MUTSd"/>
    <property type="match status" value="1"/>
</dbReference>
<dbReference type="InterPro" id="IPR045076">
    <property type="entry name" value="MutS"/>
</dbReference>
<evidence type="ECO:0000256" key="6">
    <source>
        <dbReference type="SAM" id="MobiDB-lite"/>
    </source>
</evidence>
<accession>A0A5A7V751</accession>
<dbReference type="Proteomes" id="UP000321393">
    <property type="component" value="Unassembled WGS sequence"/>
</dbReference>
<organism evidence="8 9">
    <name type="scientific">Cucumis melo var. makuwa</name>
    <name type="common">Oriental melon</name>
    <dbReference type="NCBI Taxonomy" id="1194695"/>
    <lineage>
        <taxon>Eukaryota</taxon>
        <taxon>Viridiplantae</taxon>
        <taxon>Streptophyta</taxon>
        <taxon>Embryophyta</taxon>
        <taxon>Tracheophyta</taxon>
        <taxon>Spermatophyta</taxon>
        <taxon>Magnoliopsida</taxon>
        <taxon>eudicotyledons</taxon>
        <taxon>Gunneridae</taxon>
        <taxon>Pentapetalae</taxon>
        <taxon>rosids</taxon>
        <taxon>fabids</taxon>
        <taxon>Cucurbitales</taxon>
        <taxon>Cucurbitaceae</taxon>
        <taxon>Benincaseae</taxon>
        <taxon>Cucumis</taxon>
    </lineage>
</organism>
<dbReference type="InterPro" id="IPR000432">
    <property type="entry name" value="DNA_mismatch_repair_MutS_C"/>
</dbReference>
<dbReference type="InterPro" id="IPR036187">
    <property type="entry name" value="DNA_mismatch_repair_MutS_sf"/>
</dbReference>
<dbReference type="InterPro" id="IPR036678">
    <property type="entry name" value="MutS_con_dom_sf"/>
</dbReference>
<dbReference type="Gene3D" id="3.40.1170.10">
    <property type="entry name" value="DNA repair protein MutS, domain I"/>
    <property type="match status" value="1"/>
</dbReference>
<keyword evidence="5" id="KW-0238">DNA-binding</keyword>
<evidence type="ECO:0000313" key="8">
    <source>
        <dbReference type="EMBL" id="KAA0061561.1"/>
    </source>
</evidence>
<evidence type="ECO:0000259" key="7">
    <source>
        <dbReference type="PROSITE" id="PS00486"/>
    </source>
</evidence>
<dbReference type="Gene3D" id="3.40.50.300">
    <property type="entry name" value="P-loop containing nucleotide triphosphate hydrolases"/>
    <property type="match status" value="1"/>
</dbReference>
<keyword evidence="4" id="KW-0067">ATP-binding</keyword>
<dbReference type="FunFam" id="3.40.1170.10:FF:000002">
    <property type="entry name" value="DNA mismatch repair protein"/>
    <property type="match status" value="1"/>
</dbReference>
<dbReference type="InterPro" id="IPR016151">
    <property type="entry name" value="DNA_mismatch_repair_MutS_N"/>
</dbReference>
<evidence type="ECO:0000256" key="1">
    <source>
        <dbReference type="ARBA" id="ARBA00006271"/>
    </source>
</evidence>
<gene>
    <name evidence="8" type="ORF">E6C27_scaffold41G001230</name>
</gene>
<evidence type="ECO:0000256" key="3">
    <source>
        <dbReference type="ARBA" id="ARBA00022763"/>
    </source>
</evidence>
<dbReference type="Gene3D" id="3.30.420.110">
    <property type="entry name" value="MutS, connector domain"/>
    <property type="match status" value="1"/>
</dbReference>
<dbReference type="AlphaFoldDB" id="A0A5A7V751"/>
<dbReference type="SUPFAM" id="SSF48334">
    <property type="entry name" value="DNA repair protein MutS, domain III"/>
    <property type="match status" value="1"/>
</dbReference>
<reference evidence="8 9" key="1">
    <citation type="submission" date="2019-08" db="EMBL/GenBank/DDBJ databases">
        <title>Draft genome sequences of two oriental melons (Cucumis melo L. var makuwa).</title>
        <authorList>
            <person name="Kwon S.-Y."/>
        </authorList>
    </citation>
    <scope>NUCLEOTIDE SEQUENCE [LARGE SCALE GENOMIC DNA]</scope>
    <source>
        <strain evidence="9">cv. SW 3</strain>
        <tissue evidence="8">Leaf</tissue>
    </source>
</reference>
<dbReference type="PROSITE" id="PS00486">
    <property type="entry name" value="DNA_MISMATCH_REPAIR_2"/>
    <property type="match status" value="1"/>
</dbReference>
<dbReference type="SUPFAM" id="SSF55271">
    <property type="entry name" value="DNA repair protein MutS, domain I"/>
    <property type="match status" value="1"/>
</dbReference>
<dbReference type="EMBL" id="SSTE01004780">
    <property type="protein sequence ID" value="KAA0061561.1"/>
    <property type="molecule type" value="Genomic_DNA"/>
</dbReference>
<dbReference type="PANTHER" id="PTHR11361:SF148">
    <property type="entry name" value="DNA MISMATCH REPAIR PROTEIN MSH6"/>
    <property type="match status" value="1"/>
</dbReference>
<dbReference type="FunFam" id="3.40.50.300:FF:001335">
    <property type="entry name" value="DNA mismatch repair protein"/>
    <property type="match status" value="1"/>
</dbReference>
<dbReference type="Pfam" id="PF01624">
    <property type="entry name" value="MutS_I"/>
    <property type="match status" value="1"/>
</dbReference>
<comment type="similarity">
    <text evidence="1">Belongs to the DNA mismatch repair MutS family.</text>
</comment>
<sequence length="1120" mass="124958">MQRQKSLLSFFQKSPSDYRSSDGGASSIGERLTCFPPKPSAAGLEQPAIQTTADSSLEIRGTDTPPEKVPRQILPAIEKNRGSSLFSSIMHKFVRVDDKRKANERDGVQEDSYQNEVGKDSPQLPSIYGKVNDPTEFSKLDVASRRHGKFDIANLNGHRGPVLNIESDEDIAEPETPGMRPSISCLKRSQEVSLVICSGDSLQDSTKRIKLLQDSINLKKIHNEISDATSKFEWLNPSQVRDANRRRPDHPLYDKKTLYIPPDVLKKMSASQKQYWNVKCQYMDILLFFKVGKFYELYEQDAEIGHRELDWKMTLSGVGKCRQVGVPESGIDEAVQKLVALGYKVGRVEQLESADQTKSRGANSVIPRKLVQVTTPSTKADGDIGPDAVHLLAIKEESCGLDNNSISYGFAFVDCAALKFWTGSIKDDASCAALGALLMQVSPKEIIYEARGLSKETHKVLKKYSPTGFTALEFTSGSPVTNFLEASEVKLLVQSKAYFKGSLNLWNQTIESTVHDDIALCALGGLINHMSRLMLDDVLRNGDLLPYQVYRGCLRMDGQTMVNLEIFRNNDDGGLSGRYLFQIQGLKVWTDIFFINFDTYVAGTLYKYLDNCMTSSGKRLLRLWICHPLKDVEEINNRLNVVEELMAQSEIMVLLGTTYLRKLPDLERLLGQIKATVQSSASLALPLIRKKLQKRRVKLFGSLVKGLRTGLDLLIQVQKEGLIISLPKVVKLPQLSGNGGLDQFLTQFEAAIDSEFPDYQNHDVTDSGAERLSILIELFVEKATEWSKVIHALNCIDVLRSFAITAHSSRGSMSRPLILPQSSNSMLSPEKQGPVLKINGLWHPYALVESGETPVPNDIILGPDQHGYHPRTLLLTGPNMGGKSTLLRSTCLAVVLAQLGCYIPCETCTLSVVDTIFTRLGATDRIMTGESTFLVECSETASVLQHATQDSLVILDELGRGTSTFDGYAIAYAVFRHLIEKVNCRLLFATHYHPLTKEFASHPHVMLQHMACTFNDQELIFLYRLRSGACPESYGLKVATMAGIPGRVVEAASRASQMMKQTIKENFKSSEQRSEFSTLHEEWLKTLITISEFKGNDLDENDAFDTLFCLWYELKKSYNC</sequence>
<dbReference type="Pfam" id="PF05192">
    <property type="entry name" value="MutS_III"/>
    <property type="match status" value="1"/>
</dbReference>
<dbReference type="GO" id="GO:0140664">
    <property type="term" value="F:ATP-dependent DNA damage sensor activity"/>
    <property type="evidence" value="ECO:0007669"/>
    <property type="project" value="InterPro"/>
</dbReference>
<dbReference type="GO" id="GO:0032301">
    <property type="term" value="C:MutSalpha complex"/>
    <property type="evidence" value="ECO:0007669"/>
    <property type="project" value="TreeGrafter"/>
</dbReference>
<name>A0A5A7V751_CUCMM</name>
<dbReference type="SUPFAM" id="SSF52540">
    <property type="entry name" value="P-loop containing nucleoside triphosphate hydrolases"/>
    <property type="match status" value="1"/>
</dbReference>
<dbReference type="GO" id="GO:0030983">
    <property type="term" value="F:mismatched DNA binding"/>
    <property type="evidence" value="ECO:0007669"/>
    <property type="project" value="InterPro"/>
</dbReference>
<dbReference type="CDD" id="cd03286">
    <property type="entry name" value="ABC_MSH6_euk"/>
    <property type="match status" value="1"/>
</dbReference>
<proteinExistence type="inferred from homology"/>
<comment type="caution">
    <text evidence="8">The sequence shown here is derived from an EMBL/GenBank/DDBJ whole genome shotgun (WGS) entry which is preliminary data.</text>
</comment>
<dbReference type="InterPro" id="IPR007696">
    <property type="entry name" value="DNA_mismatch_repair_MutS_core"/>
</dbReference>
<dbReference type="GO" id="GO:0006298">
    <property type="term" value="P:mismatch repair"/>
    <property type="evidence" value="ECO:0007669"/>
    <property type="project" value="InterPro"/>
</dbReference>
<keyword evidence="2" id="KW-0547">Nucleotide-binding</keyword>
<keyword evidence="3" id="KW-0227">DNA damage</keyword>
<dbReference type="SUPFAM" id="SSF53150">
    <property type="entry name" value="DNA repair protein MutS, domain II"/>
    <property type="match status" value="1"/>
</dbReference>
<dbReference type="Pfam" id="PF00488">
    <property type="entry name" value="MutS_V"/>
    <property type="match status" value="1"/>
</dbReference>
<dbReference type="InterPro" id="IPR007860">
    <property type="entry name" value="DNA_mmatch_repair_MutS_con_dom"/>
</dbReference>
<dbReference type="STRING" id="1194695.A0A5A7V751"/>
<evidence type="ECO:0000256" key="5">
    <source>
        <dbReference type="ARBA" id="ARBA00023125"/>
    </source>
</evidence>
<dbReference type="InterPro" id="IPR027417">
    <property type="entry name" value="P-loop_NTPase"/>
</dbReference>
<feature type="region of interest" description="Disordered" evidence="6">
    <location>
        <begin position="1"/>
        <end position="45"/>
    </location>
</feature>
<evidence type="ECO:0000256" key="4">
    <source>
        <dbReference type="ARBA" id="ARBA00022840"/>
    </source>
</evidence>
<evidence type="ECO:0000256" key="2">
    <source>
        <dbReference type="ARBA" id="ARBA00022741"/>
    </source>
</evidence>
<dbReference type="GO" id="GO:0005524">
    <property type="term" value="F:ATP binding"/>
    <property type="evidence" value="ECO:0007669"/>
    <property type="project" value="UniProtKB-KW"/>
</dbReference>
<dbReference type="PANTHER" id="PTHR11361">
    <property type="entry name" value="DNA MISMATCH REPAIR PROTEIN MUTS FAMILY MEMBER"/>
    <property type="match status" value="1"/>
</dbReference>
<feature type="compositionally biased region" description="Polar residues" evidence="6">
    <location>
        <begin position="1"/>
        <end position="18"/>
    </location>
</feature>
<dbReference type="InterPro" id="IPR007695">
    <property type="entry name" value="DNA_mismatch_repair_MutS-lik_N"/>
</dbReference>
<dbReference type="Pfam" id="PF05188">
    <property type="entry name" value="MutS_II"/>
    <property type="match status" value="1"/>
</dbReference>
<dbReference type="OrthoDB" id="10252754at2759"/>